<proteinExistence type="predicted"/>
<dbReference type="PANTHER" id="PTHR43377">
    <property type="entry name" value="BILIVERDIN REDUCTASE A"/>
    <property type="match status" value="1"/>
</dbReference>
<dbReference type="EMBL" id="BA000028">
    <property type="protein sequence ID" value="BAC15376.1"/>
    <property type="molecule type" value="Genomic_DNA"/>
</dbReference>
<protein>
    <submittedName>
        <fullName evidence="3">NADH-dependent dyhydrogenase</fullName>
    </submittedName>
</protein>
<dbReference type="GO" id="GO:0000166">
    <property type="term" value="F:nucleotide binding"/>
    <property type="evidence" value="ECO:0007669"/>
    <property type="project" value="InterPro"/>
</dbReference>
<feature type="domain" description="Gfo/Idh/MocA-like oxidoreductase N-terminal" evidence="1">
    <location>
        <begin position="8"/>
        <end position="118"/>
    </location>
</feature>
<dbReference type="AlphaFoldDB" id="Q8EL12"/>
<dbReference type="Pfam" id="PF22725">
    <property type="entry name" value="GFO_IDH_MocA_C3"/>
    <property type="match status" value="1"/>
</dbReference>
<dbReference type="SUPFAM" id="SSF51735">
    <property type="entry name" value="NAD(P)-binding Rossmann-fold domains"/>
    <property type="match status" value="1"/>
</dbReference>
<dbReference type="InterPro" id="IPR000683">
    <property type="entry name" value="Gfo/Idh/MocA-like_OxRdtase_N"/>
</dbReference>
<dbReference type="PANTHER" id="PTHR43377:SF1">
    <property type="entry name" value="BILIVERDIN REDUCTASE A"/>
    <property type="match status" value="1"/>
</dbReference>
<evidence type="ECO:0000313" key="3">
    <source>
        <dbReference type="EMBL" id="BAC15376.1"/>
    </source>
</evidence>
<name>Q8EL12_OCEIH</name>
<sequence length="323" mass="35706">MKIGIISFAHSHAHSYAHALQSIENIEIVGIYDDNKERGNEAARKYCSNYYDNLEHFLRLPLDAVIIASENAKHHEHTIAAANKGIHILCEKPIATTVEHAREMIDVCKKNNVLLQIAFPVRFSTPVGKGKGIINSGEIGNIVAIKGTNRGTNPGGWFVNKEDSGGGAVMDHTVHVVDLLRWYMNANVKEVYAEIGNLISEDEIDDSGIITMEFDNNVFATLDCSWSRNDSFPTWGDVTLEFIGTKGTLSIDAFSQKTDVYSNDGAHWDFWGDDMDAMLVEDFINNVKSNKNPSITGEDGLEALEVALASYESSSRKQPVEVN</sequence>
<dbReference type="Pfam" id="PF01408">
    <property type="entry name" value="GFO_IDH_MocA"/>
    <property type="match status" value="1"/>
</dbReference>
<dbReference type="InterPro" id="IPR036291">
    <property type="entry name" value="NAD(P)-bd_dom_sf"/>
</dbReference>
<dbReference type="Gene3D" id="3.30.360.10">
    <property type="entry name" value="Dihydrodipicolinate Reductase, domain 2"/>
    <property type="match status" value="1"/>
</dbReference>
<organism evidence="3 4">
    <name type="scientific">Oceanobacillus iheyensis (strain DSM 14371 / CIP 107618 / JCM 11309 / KCTC 3954 / HTE831)</name>
    <dbReference type="NCBI Taxonomy" id="221109"/>
    <lineage>
        <taxon>Bacteria</taxon>
        <taxon>Bacillati</taxon>
        <taxon>Bacillota</taxon>
        <taxon>Bacilli</taxon>
        <taxon>Bacillales</taxon>
        <taxon>Bacillaceae</taxon>
        <taxon>Oceanobacillus</taxon>
    </lineage>
</organism>
<dbReference type="STRING" id="221109.gene:10735672"/>
<evidence type="ECO:0000259" key="2">
    <source>
        <dbReference type="Pfam" id="PF22725"/>
    </source>
</evidence>
<dbReference type="KEGG" id="oih:OB3420"/>
<accession>Q8EL12</accession>
<dbReference type="SUPFAM" id="SSF55347">
    <property type="entry name" value="Glyceraldehyde-3-phosphate dehydrogenase-like, C-terminal domain"/>
    <property type="match status" value="1"/>
</dbReference>
<feature type="domain" description="GFO/IDH/MocA-like oxidoreductase" evidence="2">
    <location>
        <begin position="131"/>
        <end position="249"/>
    </location>
</feature>
<reference evidence="3 4" key="1">
    <citation type="journal article" date="2001" name="FEMS Microbiol. Lett.">
        <title>Oceanobacillus iheyensis gen. nov., sp. nov., a deep-sea extremely halotolerant and alkaliphilic species isolated from a depth of 1050 m on the Iheya Ridge.</title>
        <authorList>
            <person name="Lu J."/>
            <person name="Nogi Y."/>
            <person name="Takami H."/>
        </authorList>
    </citation>
    <scope>NUCLEOTIDE SEQUENCE [LARGE SCALE GENOMIC DNA]</scope>
    <source>
        <strain evidence="4">DSM 14371 / CIP 107618 / JCM 11309 / KCTC 3954 / HTE831</strain>
    </source>
</reference>
<dbReference type="Gene3D" id="3.40.50.720">
    <property type="entry name" value="NAD(P)-binding Rossmann-like Domain"/>
    <property type="match status" value="1"/>
</dbReference>
<dbReference type="OrthoDB" id="9815825at2"/>
<evidence type="ECO:0000259" key="1">
    <source>
        <dbReference type="Pfam" id="PF01408"/>
    </source>
</evidence>
<evidence type="ECO:0000313" key="4">
    <source>
        <dbReference type="Proteomes" id="UP000000822"/>
    </source>
</evidence>
<gene>
    <name evidence="3" type="ordered locus">OB3420</name>
</gene>
<dbReference type="InterPro" id="IPR055170">
    <property type="entry name" value="GFO_IDH_MocA-like_dom"/>
</dbReference>
<dbReference type="HOGENOM" id="CLU_023194_1_2_9"/>
<reference evidence="3 4" key="2">
    <citation type="journal article" date="2002" name="Nucleic Acids Res.">
        <title>Genome sequence of Oceanobacillus iheyensis isolated from the Iheya Ridge and its unexpected adaptive capabilities to extreme environments.</title>
        <authorList>
            <person name="Takami H."/>
            <person name="Takaki Y."/>
            <person name="Uchiyama I."/>
        </authorList>
    </citation>
    <scope>NUCLEOTIDE SEQUENCE [LARGE SCALE GENOMIC DNA]</scope>
    <source>
        <strain evidence="4">DSM 14371 / CIP 107618 / JCM 11309 / KCTC 3954 / HTE831</strain>
    </source>
</reference>
<dbReference type="eggNOG" id="COG0673">
    <property type="taxonomic scope" value="Bacteria"/>
</dbReference>
<dbReference type="Proteomes" id="UP000000822">
    <property type="component" value="Chromosome"/>
</dbReference>
<dbReference type="PhylomeDB" id="Q8EL12"/>
<dbReference type="InterPro" id="IPR051450">
    <property type="entry name" value="Gfo/Idh/MocA_Oxidoreductases"/>
</dbReference>
<dbReference type="RefSeq" id="WP_011067818.1">
    <property type="nucleotide sequence ID" value="NC_004193.1"/>
</dbReference>
<keyword evidence="4" id="KW-1185">Reference proteome</keyword>